<dbReference type="EMBL" id="LRPU01000025">
    <property type="protein sequence ID" value="KXA13798.1"/>
    <property type="molecule type" value="Genomic_DNA"/>
</dbReference>
<evidence type="ECO:0000256" key="6">
    <source>
        <dbReference type="ARBA" id="ARBA00023163"/>
    </source>
</evidence>
<dbReference type="PANTHER" id="PTHR36432">
    <property type="match status" value="1"/>
</dbReference>
<proteinExistence type="predicted"/>
<dbReference type="InterPro" id="IPR007159">
    <property type="entry name" value="SpoVT-AbrB_dom"/>
</dbReference>
<evidence type="ECO:0000313" key="10">
    <source>
        <dbReference type="Proteomes" id="UP000070646"/>
    </source>
</evidence>
<dbReference type="GO" id="GO:0003677">
    <property type="term" value="F:DNA binding"/>
    <property type="evidence" value="ECO:0007669"/>
    <property type="project" value="UniProtKB-UniRule"/>
</dbReference>
<dbReference type="Pfam" id="PF04014">
    <property type="entry name" value="MazE_antitoxin"/>
    <property type="match status" value="1"/>
</dbReference>
<dbReference type="PANTHER" id="PTHR36432:SF4">
    <property type="entry name" value="TRANSITION STATE REGULATOR ABH-RELATED"/>
    <property type="match status" value="1"/>
</dbReference>
<keyword evidence="4 7" id="KW-0238">DNA-binding</keyword>
<evidence type="ECO:0000259" key="8">
    <source>
        <dbReference type="PROSITE" id="PS51740"/>
    </source>
</evidence>
<evidence type="ECO:0000313" key="9">
    <source>
        <dbReference type="EMBL" id="KXA13798.1"/>
    </source>
</evidence>
<dbReference type="Gene3D" id="2.10.260.10">
    <property type="match status" value="1"/>
</dbReference>
<sequence>MRFVESCKMQGGSIMKSTGVVRRVDELGRIVIPIELRRTLDIAEKDALEIYVDGEQIILKKYEPACIFCGDARDVVNYKGKNICQKCLDELKK</sequence>
<evidence type="ECO:0000256" key="5">
    <source>
        <dbReference type="ARBA" id="ARBA00023159"/>
    </source>
</evidence>
<gene>
    <name evidence="9" type="ORF">HMPREF3222_00688</name>
</gene>
<dbReference type="PATRIC" id="fig|1502.174.peg.693"/>
<dbReference type="Proteomes" id="UP000070646">
    <property type="component" value="Unassembled WGS sequence"/>
</dbReference>
<keyword evidence="1" id="KW-0678">Repressor</keyword>
<keyword evidence="5" id="KW-0010">Activator</keyword>
<evidence type="ECO:0000256" key="3">
    <source>
        <dbReference type="ARBA" id="ARBA00023015"/>
    </source>
</evidence>
<dbReference type="PROSITE" id="PS51740">
    <property type="entry name" value="SPOVT_ABRB"/>
    <property type="match status" value="1"/>
</dbReference>
<name>A0A133NBZ4_CLOPF</name>
<feature type="domain" description="SpoVT-AbrB" evidence="8">
    <location>
        <begin position="19"/>
        <end position="64"/>
    </location>
</feature>
<evidence type="ECO:0000256" key="4">
    <source>
        <dbReference type="ARBA" id="ARBA00023125"/>
    </source>
</evidence>
<comment type="caution">
    <text evidence="9">The sequence shown here is derived from an EMBL/GenBank/DDBJ whole genome shotgun (WGS) entry which is preliminary data.</text>
</comment>
<dbReference type="NCBIfam" id="TIGR01439">
    <property type="entry name" value="lp_hng_hel_AbrB"/>
    <property type="match status" value="1"/>
</dbReference>
<dbReference type="GO" id="GO:0030435">
    <property type="term" value="P:sporulation resulting in formation of a cellular spore"/>
    <property type="evidence" value="ECO:0007669"/>
    <property type="project" value="UniProtKB-KW"/>
</dbReference>
<evidence type="ECO:0000256" key="2">
    <source>
        <dbReference type="ARBA" id="ARBA00022969"/>
    </source>
</evidence>
<reference evidence="9 10" key="1">
    <citation type="submission" date="2016-01" db="EMBL/GenBank/DDBJ databases">
        <authorList>
            <person name="Oliw E.H."/>
        </authorList>
    </citation>
    <scope>NUCLEOTIDE SEQUENCE [LARGE SCALE GENOMIC DNA]</scope>
    <source>
        <strain evidence="9 10">MJR7757A</strain>
    </source>
</reference>
<dbReference type="InterPro" id="IPR037914">
    <property type="entry name" value="SpoVT-AbrB_sf"/>
</dbReference>
<dbReference type="FunFam" id="2.10.260.10:FF:000001">
    <property type="entry name" value="Stage V sporulation protein T"/>
    <property type="match status" value="1"/>
</dbReference>
<dbReference type="AlphaFoldDB" id="A0A133NBZ4"/>
<dbReference type="GO" id="GO:0042802">
    <property type="term" value="F:identical protein binding"/>
    <property type="evidence" value="ECO:0007669"/>
    <property type="project" value="UniProtKB-ARBA"/>
</dbReference>
<evidence type="ECO:0000256" key="1">
    <source>
        <dbReference type="ARBA" id="ARBA00022491"/>
    </source>
</evidence>
<accession>A0A133NBZ4</accession>
<dbReference type="SMART" id="SM00966">
    <property type="entry name" value="SpoVT_AbrB"/>
    <property type="match status" value="1"/>
</dbReference>
<dbReference type="InterPro" id="IPR052731">
    <property type="entry name" value="B_subtilis_Trans_State_Reg"/>
</dbReference>
<dbReference type="SUPFAM" id="SSF89447">
    <property type="entry name" value="AbrB/MazE/MraZ-like"/>
    <property type="match status" value="1"/>
</dbReference>
<keyword evidence="6" id="KW-0804">Transcription</keyword>
<organism evidence="9 10">
    <name type="scientific">Clostridium perfringens</name>
    <dbReference type="NCBI Taxonomy" id="1502"/>
    <lineage>
        <taxon>Bacteria</taxon>
        <taxon>Bacillati</taxon>
        <taxon>Bacillota</taxon>
        <taxon>Clostridia</taxon>
        <taxon>Eubacteriales</taxon>
        <taxon>Clostridiaceae</taxon>
        <taxon>Clostridium</taxon>
    </lineage>
</organism>
<keyword evidence="3" id="KW-0805">Transcription regulation</keyword>
<keyword evidence="2" id="KW-0749">Sporulation</keyword>
<evidence type="ECO:0000256" key="7">
    <source>
        <dbReference type="PROSITE-ProRule" id="PRU01076"/>
    </source>
</evidence>
<protein>
    <submittedName>
        <fullName evidence="9">Putative transition state transcriptional regulatory protein AbrB</fullName>
    </submittedName>
</protein>